<dbReference type="GO" id="GO:0016491">
    <property type="term" value="F:oxidoreductase activity"/>
    <property type="evidence" value="ECO:0007669"/>
    <property type="project" value="UniProtKB-KW"/>
</dbReference>
<dbReference type="InterPro" id="IPR051799">
    <property type="entry name" value="NADH_flavin_oxidoreductase"/>
</dbReference>
<dbReference type="PANTHER" id="PTHR43656">
    <property type="entry name" value="BINDING OXIDOREDUCTASE, PUTATIVE (AFU_ORTHOLOGUE AFUA_2G08260)-RELATED"/>
    <property type="match status" value="1"/>
</dbReference>
<name>A0A417XVU6_9ACTN</name>
<dbReference type="RefSeq" id="WP_118928012.1">
    <property type="nucleotide sequence ID" value="NZ_QXGH01000033.1"/>
</dbReference>
<evidence type="ECO:0000259" key="3">
    <source>
        <dbReference type="Pfam" id="PF00724"/>
    </source>
</evidence>
<keyword evidence="5" id="KW-1185">Reference proteome</keyword>
<feature type="domain" description="NADH:flavin oxidoreductase/NADH oxidase N-terminal" evidence="3">
    <location>
        <begin position="10"/>
        <end position="339"/>
    </location>
</feature>
<evidence type="ECO:0000313" key="4">
    <source>
        <dbReference type="EMBL" id="RHW24390.1"/>
    </source>
</evidence>
<keyword evidence="2" id="KW-0560">Oxidoreductase</keyword>
<dbReference type="CDD" id="cd04733">
    <property type="entry name" value="OYE_like_2_FMN"/>
    <property type="match status" value="1"/>
</dbReference>
<evidence type="ECO:0000313" key="5">
    <source>
        <dbReference type="Proteomes" id="UP000283644"/>
    </source>
</evidence>
<dbReference type="Pfam" id="PF00724">
    <property type="entry name" value="Oxidored_FMN"/>
    <property type="match status" value="1"/>
</dbReference>
<dbReference type="EMBL" id="QXGH01000033">
    <property type="protein sequence ID" value="RHW24390.1"/>
    <property type="molecule type" value="Genomic_DNA"/>
</dbReference>
<dbReference type="GO" id="GO:0010181">
    <property type="term" value="F:FMN binding"/>
    <property type="evidence" value="ECO:0007669"/>
    <property type="project" value="InterPro"/>
</dbReference>
<accession>A0A417XVU6</accession>
<dbReference type="InterPro" id="IPR013785">
    <property type="entry name" value="Aldolase_TIM"/>
</dbReference>
<organism evidence="4 5">
    <name type="scientific">Nocardioides immobilis</name>
    <dbReference type="NCBI Taxonomy" id="2049295"/>
    <lineage>
        <taxon>Bacteria</taxon>
        <taxon>Bacillati</taxon>
        <taxon>Actinomycetota</taxon>
        <taxon>Actinomycetes</taxon>
        <taxon>Propionibacteriales</taxon>
        <taxon>Nocardioidaceae</taxon>
        <taxon>Nocardioides</taxon>
    </lineage>
</organism>
<proteinExistence type="predicted"/>
<dbReference type="PANTHER" id="PTHR43656:SF2">
    <property type="entry name" value="BINDING OXIDOREDUCTASE, PUTATIVE (AFU_ORTHOLOGUE AFUA_2G08260)-RELATED"/>
    <property type="match status" value="1"/>
</dbReference>
<sequence length="408" mass="43413">MTTSPALATPLALPCGVELPNRIAKAAMSEQLARRDGTPSEGLRRLYAVWSGSGAGLLITGNVMIDRDALTEPGNVILDDARDIDGVRAWASAAQQGGAHVWMQINHPGKVAVAPFDKRPVAPSAVRSGVPGYNLRRPRELTTADIDRIITQFARTAELAVAGGFSGVQVHAAHGYLVSQFLSPLSNRRDDDWGGDPKRRMRLLLEIVAAVRESVGPSVPVSVKLNSKDFTHGGFSDTDSLDVAAALADAGIDLLEISGGGYEEPAMQGVARGQSTRTGEAYFADFAQQVRQVSPVPLLLTGGLRTADYMESLVAAGTVDAVGIGRPMTFVPNYPARVLAGESPTLPKNPPHVGYRPLDGYLELAWHNDQLHKMAGGRTPQRRPGTRTIARAAGRITKAAIKQTTIPD</sequence>
<gene>
    <name evidence="4" type="ORF">D0Z08_25100</name>
</gene>
<dbReference type="OrthoDB" id="3169239at2"/>
<dbReference type="Gene3D" id="3.20.20.70">
    <property type="entry name" value="Aldolase class I"/>
    <property type="match status" value="1"/>
</dbReference>
<reference evidence="4 5" key="1">
    <citation type="submission" date="2018-09" db="EMBL/GenBank/DDBJ databases">
        <title>Genome sequencing of Nocardioides immobilis CCTCC AB 2017083 for comparison to Nocardioides silvaticus.</title>
        <authorList>
            <person name="Li C."/>
            <person name="Wang G."/>
        </authorList>
    </citation>
    <scope>NUCLEOTIDE SEQUENCE [LARGE SCALE GENOMIC DNA]</scope>
    <source>
        <strain evidence="4 5">CCTCC AB 2017083</strain>
    </source>
</reference>
<evidence type="ECO:0000256" key="2">
    <source>
        <dbReference type="ARBA" id="ARBA00023002"/>
    </source>
</evidence>
<dbReference type="InterPro" id="IPR001155">
    <property type="entry name" value="OxRdtase_FMN_N"/>
</dbReference>
<dbReference type="AlphaFoldDB" id="A0A417XVU6"/>
<evidence type="ECO:0000256" key="1">
    <source>
        <dbReference type="ARBA" id="ARBA00022630"/>
    </source>
</evidence>
<protein>
    <submittedName>
        <fullName evidence="4">NADH:flavin oxidoreductase/NADH oxidase family protein</fullName>
    </submittedName>
</protein>
<comment type="caution">
    <text evidence="4">The sequence shown here is derived from an EMBL/GenBank/DDBJ whole genome shotgun (WGS) entry which is preliminary data.</text>
</comment>
<dbReference type="Proteomes" id="UP000283644">
    <property type="component" value="Unassembled WGS sequence"/>
</dbReference>
<dbReference type="SUPFAM" id="SSF51395">
    <property type="entry name" value="FMN-linked oxidoreductases"/>
    <property type="match status" value="1"/>
</dbReference>
<keyword evidence="1" id="KW-0285">Flavoprotein</keyword>